<gene>
    <name evidence="4" type="ORF">F1003_12565</name>
</gene>
<dbReference type="RefSeq" id="WP_155089780.1">
    <property type="nucleotide sequence ID" value="NZ_WJYA01000007.1"/>
</dbReference>
<dbReference type="Proteomes" id="UP000447545">
    <property type="component" value="Unassembled WGS sequence"/>
</dbReference>
<evidence type="ECO:0000313" key="5">
    <source>
        <dbReference type="Proteomes" id="UP000447545"/>
    </source>
</evidence>
<dbReference type="GO" id="GO:0016020">
    <property type="term" value="C:membrane"/>
    <property type="evidence" value="ECO:0007669"/>
    <property type="project" value="InterPro"/>
</dbReference>
<dbReference type="Gene3D" id="2.60.40.60">
    <property type="entry name" value="Cadherins"/>
    <property type="match status" value="1"/>
</dbReference>
<sequence>MTEKITFEAPPKKNYFSIFKKFDDHPITKGVKHLMLVFLFSFSMLGFAQTTPPLDDVLFADNCDEMTGTTISYDGASQSVLWIALDYSADCNDITIDTEGSTIDTEIGLFDEFGGLIANDDDGGTGLLSSLTINELPSGTYYIATGGFNMVFELSDFTVTSSSTSVGQITVNVTTGSEPGSGSGSAPANDLFADAIAVSCGDTVLGTTIDATLDEADAPDGADTFADPDSPWVWYSFTGTTAGETVTLSTCNAGSDFDTEIFVYTGTSGALTSVDEGYDECGSPDFFAETSFESDGSTTYYIAIGGWNVGDVGNFELSVTCEAPPACVPPTIDSAVVSEDFCDPDDGSGTFNVIVEVSDLGDSSPMFDDGTLQTAVALGTNVLGPYDSGTNVTINIDTADDACDSSLGDFTYTCPPPVPDNDGCAGALTLECGVTITGNNENATASGLDAECNGFASSSALDLFYTFEADGLSSYTVGLDDVDGGSSFDGVLFVYSGPCDDLTSIGCSDSGSPEEVTLDAPAAGTYTVRIFDYFGTGDFTLDLTCVAPPECPEPTDLAPTTQSPTATTFTWTPGGDETSWEFALSQPDATEPEPASVVNEPSGTAGHDPGQTFLVWVRAICGDNIYSDWITLEYTSPLQAPDNDLCDNAEPIDCGDTVSGTNVGATNGDGVAGDGCGSGASSVGVWYSFNGTGDTVTASTCNSTTDFDTEITVYTGACGDLTCEGNNDDDGECATEFPVGGPNLTSTFTWESEIGTTYYIYISGFDSDAIGNFDLSLTCEPPVNTPPTILGDQTITVSVEENTTDVTDVDAVDAEDDLAGIDLTYSISTTDGVDGALFNIDATTGEVSFINPPDFENPMDFGGNNGYNLRVIVTDSGGLEDFQNITVLVTDVDETPTPDNDLFADAIAVACDDTVFGTTIGATLDEADAPDGADTFADPDSPWVWYSFTGTTAGETVTLSTCNAGSDFDTEIFVYTGTSGALTSVDEGYDECGSPDFFAETSFESDGSTTYYIAIGGWNAGDVGNFELSITCEAPPACVGPTITSADVDETCNSEGSGTFDVVIEVSDLGNSSPMFDDGTTQTAVTLGTNVLGPYDSGQNVTINIDTTDDACDASLGDFTFTCPVEGPENDNCEDAEPIDCGDTVSGSTENATNSGGNGSPDVYYELEDTEAGTEVTVSLCGSSFDTYIGILDACDGTLLFFNDDSCGLQSEVTFTSDGATTYLIRVEGFASASGAYNLAISCEEPQPAPDNDLFEDAIAVSCGDTVLGTTIGATLDEADAPDSPDTPADPDSPWVWYSFTGTTAGETVTLSTCNAGSDFDTEIFVYTGTSGALTSVDEGYDECGSPDFFAETSFESDGSTTYYIAIGGWNVGDVGNFELSVTCETPDPCDLPLEDYFWTGAVSTDWTEPGNWAGGIAPGLSVYGNVYILGGAPNYPVLTQNLYVAECSNVICDPGTSITVKPNVELTNDGIVDNFNNGAVVFESDDTGTAYIGPGSGLFFGEYTVERYIPAKRAYRQLASPVFTSESISENWQQDTHITGPAGNTDGFDVTQTGNPSAYIFNNDSYLYEELANTNATNLMPGTMYHILVRGDRNTDLTNNDAPPSITTLKATGELTPENTGVPFVTSVNVPEQRFVAFGNPFQSQVDMGDVVSMSTNIDAVFYWVWDATLGTRGAYTAVFADSGIASAGDSDANQFLQAGQAAWVYTSGAGLSEVVIDQSAKDNSQLETDIFRNGSTADQGQLRLSLYESGTLANGGTATDAVLVLFDSNGNNGVDAYDAVNITNLDENFATNNDGVLLSIENRATPVDEDEIPLEINTYRSTNYTIVAQGTAIQGATAFLYDAYLNVHTEIPATGIVNYDYTVDSSLPGTVANNRFKIVFSNSVLSIDDLNIANVLMYPNPTNLGKFYLNVPLGMDDLEVTIYDVLGVELYNNTGFNSGMEITIDLGAEFSMGTYFVHLNSQGKTVTKKLIIN</sequence>
<dbReference type="CDD" id="cd11304">
    <property type="entry name" value="Cadherin_repeat"/>
    <property type="match status" value="1"/>
</dbReference>
<dbReference type="GO" id="GO:0005509">
    <property type="term" value="F:calcium ion binding"/>
    <property type="evidence" value="ECO:0007669"/>
    <property type="project" value="InterPro"/>
</dbReference>
<dbReference type="Gene3D" id="2.60.120.380">
    <property type="match status" value="6"/>
</dbReference>
<dbReference type="SMART" id="SM00112">
    <property type="entry name" value="CA"/>
    <property type="match status" value="1"/>
</dbReference>
<feature type="domain" description="Cadherin" evidence="3">
    <location>
        <begin position="791"/>
        <end position="900"/>
    </location>
</feature>
<dbReference type="PROSITE" id="PS50268">
    <property type="entry name" value="CADHERIN_2"/>
    <property type="match status" value="1"/>
</dbReference>
<dbReference type="InterPro" id="IPR015919">
    <property type="entry name" value="Cadherin-like_sf"/>
</dbReference>
<dbReference type="EMBL" id="WJYA01000007">
    <property type="protein sequence ID" value="MTE27768.1"/>
    <property type="molecule type" value="Genomic_DNA"/>
</dbReference>
<feature type="compositionally biased region" description="Polar residues" evidence="2">
    <location>
        <begin position="1145"/>
        <end position="1155"/>
    </location>
</feature>
<reference evidence="4 5" key="1">
    <citation type="submission" date="2019-11" db="EMBL/GenBank/DDBJ databases">
        <title>Winogradskyella ouciana sp. nov., isolated from the hadal seawater of the Mariana Trench.</title>
        <authorList>
            <person name="Liu R."/>
        </authorList>
    </citation>
    <scope>NUCLEOTIDE SEQUENCE [LARGE SCALE GENOMIC DNA]</scope>
    <source>
        <strain evidence="4 5">ZXX205</strain>
    </source>
</reference>
<comment type="caution">
    <text evidence="4">The sequence shown here is derived from an EMBL/GenBank/DDBJ whole genome shotgun (WGS) entry which is preliminary data.</text>
</comment>
<dbReference type="GO" id="GO:0007156">
    <property type="term" value="P:homophilic cell adhesion via plasma membrane adhesion molecules"/>
    <property type="evidence" value="ECO:0007669"/>
    <property type="project" value="InterPro"/>
</dbReference>
<evidence type="ECO:0000256" key="1">
    <source>
        <dbReference type="ARBA" id="ARBA00022729"/>
    </source>
</evidence>
<keyword evidence="1" id="KW-0732">Signal</keyword>
<feature type="region of interest" description="Disordered" evidence="2">
    <location>
        <begin position="587"/>
        <end position="606"/>
    </location>
</feature>
<dbReference type="SUPFAM" id="SSF49313">
    <property type="entry name" value="Cadherin-like"/>
    <property type="match status" value="1"/>
</dbReference>
<evidence type="ECO:0000256" key="2">
    <source>
        <dbReference type="SAM" id="MobiDB-lite"/>
    </source>
</evidence>
<organism evidence="4 5">
    <name type="scientific">Winogradskyella ouciana</name>
    <dbReference type="NCBI Taxonomy" id="2608631"/>
    <lineage>
        <taxon>Bacteria</taxon>
        <taxon>Pseudomonadati</taxon>
        <taxon>Bacteroidota</taxon>
        <taxon>Flavobacteriia</taxon>
        <taxon>Flavobacteriales</taxon>
        <taxon>Flavobacteriaceae</taxon>
        <taxon>Winogradskyella</taxon>
    </lineage>
</organism>
<proteinExistence type="predicted"/>
<evidence type="ECO:0000259" key="3">
    <source>
        <dbReference type="PROSITE" id="PS50268"/>
    </source>
</evidence>
<evidence type="ECO:0000313" key="4">
    <source>
        <dbReference type="EMBL" id="MTE27768.1"/>
    </source>
</evidence>
<accession>A0A7K1GH57</accession>
<keyword evidence="5" id="KW-1185">Reference proteome</keyword>
<name>A0A7K1GH57_9FLAO</name>
<dbReference type="InterPro" id="IPR026444">
    <property type="entry name" value="Secre_tail"/>
</dbReference>
<dbReference type="Pfam" id="PF18962">
    <property type="entry name" value="Por_Secre_tail"/>
    <property type="match status" value="1"/>
</dbReference>
<dbReference type="NCBIfam" id="TIGR04183">
    <property type="entry name" value="Por_Secre_tail"/>
    <property type="match status" value="1"/>
</dbReference>
<feature type="region of interest" description="Disordered" evidence="2">
    <location>
        <begin position="1142"/>
        <end position="1161"/>
    </location>
</feature>
<protein>
    <submittedName>
        <fullName evidence="4">T9SS type A sorting domain-containing protein</fullName>
    </submittedName>
</protein>
<dbReference type="InterPro" id="IPR002126">
    <property type="entry name" value="Cadherin-like_dom"/>
</dbReference>